<dbReference type="InterPro" id="IPR045229">
    <property type="entry name" value="TPP_enz"/>
</dbReference>
<dbReference type="Gene3D" id="3.40.50.1220">
    <property type="entry name" value="TPP-binding domain"/>
    <property type="match status" value="1"/>
</dbReference>
<dbReference type="PANTHER" id="PTHR18968:SF164">
    <property type="entry name" value="PYRUVATE DECARBOXYLASE"/>
    <property type="match status" value="1"/>
</dbReference>
<reference evidence="2 3" key="1">
    <citation type="submission" date="2024-02" db="EMBL/GenBank/DDBJ databases">
        <title>De novo assembly and annotation of 12 fungi associated with fruit tree decline syndrome in Ontario, Canada.</title>
        <authorList>
            <person name="Sulman M."/>
            <person name="Ellouze W."/>
            <person name="Ilyukhin E."/>
        </authorList>
    </citation>
    <scope>NUCLEOTIDE SEQUENCE [LARGE SCALE GENOMIC DNA]</scope>
    <source>
        <strain evidence="2 3">M97-236</strain>
    </source>
</reference>
<proteinExistence type="inferred from homology"/>
<protein>
    <submittedName>
        <fullName evidence="2">Uncharacterized protein</fullName>
    </submittedName>
</protein>
<comment type="caution">
    <text evidence="2">The sequence shown here is derived from an EMBL/GenBank/DDBJ whole genome shotgun (WGS) entry which is preliminary data.</text>
</comment>
<evidence type="ECO:0000313" key="3">
    <source>
        <dbReference type="Proteomes" id="UP001521222"/>
    </source>
</evidence>
<sequence>MEEEIEPYSINFLYWQLVGPAALPASVVEEVSRALVEASEPLIVTGYSGRNHAAVKSLESLANTVKGLRVLDTGGSDMCFPADYLGWLGMKYGVDESLKTANVLLILDCDVPWVNKFCKPKASSKIYHFNVDPLKQLMLVFYIDAQQRYRVDAETAITQIVSYLKSFLLEKLASKEMDR</sequence>
<comment type="similarity">
    <text evidence="1">Belongs to the TPP enzyme family.</text>
</comment>
<name>A0ABR3R2J6_9PLEO</name>
<evidence type="ECO:0000313" key="2">
    <source>
        <dbReference type="EMBL" id="KAL1598197.1"/>
    </source>
</evidence>
<dbReference type="EMBL" id="JAKIXB020000024">
    <property type="protein sequence ID" value="KAL1598197.1"/>
    <property type="molecule type" value="Genomic_DNA"/>
</dbReference>
<dbReference type="Proteomes" id="UP001521222">
    <property type="component" value="Unassembled WGS sequence"/>
</dbReference>
<dbReference type="PANTHER" id="PTHR18968">
    <property type="entry name" value="THIAMINE PYROPHOSPHATE ENZYMES"/>
    <property type="match status" value="1"/>
</dbReference>
<keyword evidence="3" id="KW-1185">Reference proteome</keyword>
<gene>
    <name evidence="2" type="ORF">SLS59_007207</name>
</gene>
<dbReference type="SUPFAM" id="SSF52467">
    <property type="entry name" value="DHS-like NAD/FAD-binding domain"/>
    <property type="match status" value="1"/>
</dbReference>
<evidence type="ECO:0000256" key="1">
    <source>
        <dbReference type="ARBA" id="ARBA00007812"/>
    </source>
</evidence>
<dbReference type="InterPro" id="IPR029035">
    <property type="entry name" value="DHS-like_NAD/FAD-binding_dom"/>
</dbReference>
<accession>A0ABR3R2J6</accession>
<organism evidence="2 3">
    <name type="scientific">Nothophoma quercina</name>
    <dbReference type="NCBI Taxonomy" id="749835"/>
    <lineage>
        <taxon>Eukaryota</taxon>
        <taxon>Fungi</taxon>
        <taxon>Dikarya</taxon>
        <taxon>Ascomycota</taxon>
        <taxon>Pezizomycotina</taxon>
        <taxon>Dothideomycetes</taxon>
        <taxon>Pleosporomycetidae</taxon>
        <taxon>Pleosporales</taxon>
        <taxon>Pleosporineae</taxon>
        <taxon>Didymellaceae</taxon>
        <taxon>Nothophoma</taxon>
    </lineage>
</organism>